<evidence type="ECO:0000313" key="2">
    <source>
        <dbReference type="Proteomes" id="UP000228680"/>
    </source>
</evidence>
<reference evidence="1 2" key="1">
    <citation type="submission" date="2017-10" db="EMBL/GenBank/DDBJ databases">
        <title>Draft genome of Chryseomicrobium casticus sp. nov.</title>
        <authorList>
            <person name="Chakraborty R."/>
            <person name="Saha T."/>
        </authorList>
    </citation>
    <scope>NUCLEOTIDE SEQUENCE [LARGE SCALE GENOMIC DNA]</scope>
    <source>
        <strain evidence="1 2">ET03</strain>
    </source>
</reference>
<proteinExistence type="predicted"/>
<organism evidence="1 2">
    <name type="scientific">Chryseomicrobium excrementi</name>
    <dbReference type="NCBI Taxonomy" id="2041346"/>
    <lineage>
        <taxon>Bacteria</taxon>
        <taxon>Bacillati</taxon>
        <taxon>Bacillota</taxon>
        <taxon>Bacilli</taxon>
        <taxon>Bacillales</taxon>
        <taxon>Caryophanaceae</taxon>
        <taxon>Chryseomicrobium</taxon>
    </lineage>
</organism>
<keyword evidence="2" id="KW-1185">Reference proteome</keyword>
<sequence>MKDSYQFKTLLEEHAGLYTIRVYYQGPHDLYNQMITRANQDEAYLSYKPTPKLMKLLWREKFFFFFEQGDNSNSKFPRWNVAKLLKNEVEDVQIEDPRDLPTLERGITEHLEVFAREVAKAK</sequence>
<name>A0A2M9EZA6_9BACL</name>
<gene>
    <name evidence="1" type="ORF">CQS04_05130</name>
</gene>
<dbReference type="RefSeq" id="WP_100353112.1">
    <property type="nucleotide sequence ID" value="NZ_PCGR01000002.1"/>
</dbReference>
<comment type="caution">
    <text evidence="1">The sequence shown here is derived from an EMBL/GenBank/DDBJ whole genome shotgun (WGS) entry which is preliminary data.</text>
</comment>
<protein>
    <submittedName>
        <fullName evidence="1">Uncharacterized protein</fullName>
    </submittedName>
</protein>
<dbReference type="Proteomes" id="UP000228680">
    <property type="component" value="Unassembled WGS sequence"/>
</dbReference>
<dbReference type="EMBL" id="PCGR01000002">
    <property type="protein sequence ID" value="PJK16544.1"/>
    <property type="molecule type" value="Genomic_DNA"/>
</dbReference>
<dbReference type="OrthoDB" id="9833527at2"/>
<accession>A0A2M9EZA6</accession>
<dbReference type="AlphaFoldDB" id="A0A2M9EZA6"/>
<evidence type="ECO:0000313" key="1">
    <source>
        <dbReference type="EMBL" id="PJK16544.1"/>
    </source>
</evidence>